<evidence type="ECO:0000256" key="3">
    <source>
        <dbReference type="ARBA" id="ARBA00022448"/>
    </source>
</evidence>
<dbReference type="PANTHER" id="PTHR31585">
    <property type="entry name" value="FOLATE-BIOPTERIN TRANSPORTER 1, CHLOROPLASTIC"/>
    <property type="match status" value="1"/>
</dbReference>
<evidence type="ECO:0000256" key="4">
    <source>
        <dbReference type="ARBA" id="ARBA00022692"/>
    </source>
</evidence>
<evidence type="ECO:0000256" key="7">
    <source>
        <dbReference type="SAM" id="Phobius"/>
    </source>
</evidence>
<dbReference type="GO" id="GO:0016020">
    <property type="term" value="C:membrane"/>
    <property type="evidence" value="ECO:0007669"/>
    <property type="project" value="UniProtKB-SubCell"/>
</dbReference>
<evidence type="ECO:0000313" key="9">
    <source>
        <dbReference type="Proteomes" id="UP000244898"/>
    </source>
</evidence>
<feature type="transmembrane region" description="Helical" evidence="7">
    <location>
        <begin position="132"/>
        <end position="149"/>
    </location>
</feature>
<keyword evidence="5 7" id="KW-1133">Transmembrane helix</keyword>
<comment type="subcellular location">
    <subcellularLocation>
        <location evidence="1">Membrane</location>
        <topology evidence="1">Multi-pass membrane protein</topology>
    </subcellularLocation>
</comment>
<organism evidence="8 9">
    <name type="scientific">Falsiruegeria mediterranea M17</name>
    <dbReference type="NCBI Taxonomy" id="1200281"/>
    <lineage>
        <taxon>Bacteria</taxon>
        <taxon>Pseudomonadati</taxon>
        <taxon>Pseudomonadota</taxon>
        <taxon>Alphaproteobacteria</taxon>
        <taxon>Rhodobacterales</taxon>
        <taxon>Roseobacteraceae</taxon>
        <taxon>Falsiruegeria</taxon>
    </lineage>
</organism>
<proteinExistence type="inferred from homology"/>
<feature type="transmembrane region" description="Helical" evidence="7">
    <location>
        <begin position="95"/>
        <end position="120"/>
    </location>
</feature>
<evidence type="ECO:0000256" key="5">
    <source>
        <dbReference type="ARBA" id="ARBA00022989"/>
    </source>
</evidence>
<dbReference type="PANTHER" id="PTHR31585:SF5">
    <property type="entry name" value="RNA-BINDING S4 DOMAIN-CONTAINING PROTEIN"/>
    <property type="match status" value="1"/>
</dbReference>
<gene>
    <name evidence="8" type="ORF">TRM7615_05026</name>
</gene>
<reference evidence="9" key="1">
    <citation type="submission" date="2018-03" db="EMBL/GenBank/DDBJ databases">
        <authorList>
            <person name="Rodrigo-Torres L."/>
            <person name="Arahal R. D."/>
            <person name="Lucena T."/>
        </authorList>
    </citation>
    <scope>NUCLEOTIDE SEQUENCE [LARGE SCALE GENOMIC DNA]</scope>
    <source>
        <strain evidence="9">CECT 7615</strain>
    </source>
</reference>
<comment type="similarity">
    <text evidence="2">Belongs to the major facilitator superfamily. Folate-biopterin transporter (TC 2.A.71) family.</text>
</comment>
<dbReference type="Proteomes" id="UP000244898">
    <property type="component" value="Unassembled WGS sequence"/>
</dbReference>
<dbReference type="InterPro" id="IPR039309">
    <property type="entry name" value="BT1"/>
</dbReference>
<feature type="transmembrane region" description="Helical" evidence="7">
    <location>
        <begin position="512"/>
        <end position="531"/>
    </location>
</feature>
<feature type="transmembrane region" description="Helical" evidence="7">
    <location>
        <begin position="386"/>
        <end position="404"/>
    </location>
</feature>
<keyword evidence="9" id="KW-1185">Reference proteome</keyword>
<evidence type="ECO:0000313" key="8">
    <source>
        <dbReference type="EMBL" id="SPJ31483.1"/>
    </source>
</evidence>
<accession>A0A2R8CGB1</accession>
<keyword evidence="6 7" id="KW-0472">Membrane</keyword>
<dbReference type="InterPro" id="IPR036259">
    <property type="entry name" value="MFS_trans_sf"/>
</dbReference>
<feature type="transmembrane region" description="Helical" evidence="7">
    <location>
        <begin position="226"/>
        <end position="246"/>
    </location>
</feature>
<dbReference type="SUPFAM" id="SSF103473">
    <property type="entry name" value="MFS general substrate transporter"/>
    <property type="match status" value="1"/>
</dbReference>
<evidence type="ECO:0000256" key="2">
    <source>
        <dbReference type="ARBA" id="ARBA00007015"/>
    </source>
</evidence>
<sequence length="540" mass="58784">MNKSRTQENGQNRNWIARWWHATFVDLARQMHWSYLPPLMVYFAAGVSGLTSVVGAFFLKEYLDLSAAFVAGLAFWAGLPWILKMPLGHLVDLFWRWKAMLVLVGAALITVSLLIMYALVTAPGQMADILPASSWYVIAVLMAPSGYAIQDVVADAMTVEAVPQTDDQGVPFSQEASRALHTTMQTLGRFAIISGFAAVAAVNIWIFSGAEDLSSETRLGLYGRVYLTALIIPVISVSGTVLHAFIQRNRQSVGRSQPDPETEVNWPILAGGFAFVVFSISIGLTRFDYAQEAVFAISLTIILFLIRQLLEELNPTQARVLVGTATIIFVFRAAPLPGPGLTWFEIDELGFDEQFLAILAFVTSLLALIGLVVLRPLMARKSIAQVVLLLTIAAGVLSLPNLALYYGVHEWTAARTGGVVDARFIALLDTAIESPLGQVAMVPMLAWIARNAPSHLKATFFAVMASFTNMALSASSLGTKYLNQTFLVTRAATDPETNEIISNADYSQLGHLLIAVAAITVAVPLVAIFFVQNSRLRTTD</sequence>
<feature type="transmembrane region" description="Helical" evidence="7">
    <location>
        <begin position="289"/>
        <end position="306"/>
    </location>
</feature>
<protein>
    <submittedName>
        <fullName evidence="8">Folate-biopterin transporter</fullName>
    </submittedName>
</protein>
<evidence type="ECO:0000256" key="1">
    <source>
        <dbReference type="ARBA" id="ARBA00004141"/>
    </source>
</evidence>
<name>A0A2R8CGB1_9RHOB</name>
<dbReference type="Pfam" id="PF03092">
    <property type="entry name" value="BT1"/>
    <property type="match status" value="1"/>
</dbReference>
<keyword evidence="4 7" id="KW-0812">Transmembrane</keyword>
<dbReference type="EMBL" id="ONZG01000026">
    <property type="protein sequence ID" value="SPJ31483.1"/>
    <property type="molecule type" value="Genomic_DNA"/>
</dbReference>
<dbReference type="OrthoDB" id="9764193at2"/>
<evidence type="ECO:0000256" key="6">
    <source>
        <dbReference type="ARBA" id="ARBA00023136"/>
    </source>
</evidence>
<feature type="transmembrane region" description="Helical" evidence="7">
    <location>
        <begin position="266"/>
        <end position="283"/>
    </location>
</feature>
<keyword evidence="3" id="KW-0813">Transport</keyword>
<feature type="transmembrane region" description="Helical" evidence="7">
    <location>
        <begin position="318"/>
        <end position="335"/>
    </location>
</feature>
<feature type="transmembrane region" description="Helical" evidence="7">
    <location>
        <begin position="65"/>
        <end position="83"/>
    </location>
</feature>
<feature type="transmembrane region" description="Helical" evidence="7">
    <location>
        <begin position="355"/>
        <end position="374"/>
    </location>
</feature>
<feature type="transmembrane region" description="Helical" evidence="7">
    <location>
        <begin position="187"/>
        <end position="206"/>
    </location>
</feature>
<dbReference type="AlphaFoldDB" id="A0A2R8CGB1"/>
<dbReference type="RefSeq" id="WP_108792687.1">
    <property type="nucleotide sequence ID" value="NZ_ONZG01000026.1"/>
</dbReference>
<feature type="transmembrane region" description="Helical" evidence="7">
    <location>
        <begin position="39"/>
        <end position="59"/>
    </location>
</feature>